<dbReference type="EMBL" id="LQYW01000040">
    <property type="protein sequence ID" value="KYD31369.1"/>
    <property type="molecule type" value="Genomic_DNA"/>
</dbReference>
<dbReference type="Proteomes" id="UP000075324">
    <property type="component" value="Unassembled WGS sequence"/>
</dbReference>
<evidence type="ECO:0000313" key="2">
    <source>
        <dbReference type="EMBL" id="KYD31369.1"/>
    </source>
</evidence>
<name>A0A150N3T9_9BACL</name>
<dbReference type="InterPro" id="IPR023606">
    <property type="entry name" value="CoA-Trfase_III_dom_1_sf"/>
</dbReference>
<evidence type="ECO:0000313" key="3">
    <source>
        <dbReference type="Proteomes" id="UP000075324"/>
    </source>
</evidence>
<reference evidence="2 3" key="1">
    <citation type="submission" date="2016-01" db="EMBL/GenBank/DDBJ databases">
        <title>Draft Genome Sequences of Seven Thermophilic Sporeformers Isolated from Foods.</title>
        <authorList>
            <person name="Berendsen E.M."/>
            <person name="Wells-Bennik M.H."/>
            <person name="Krawcyk A.O."/>
            <person name="De Jong A."/>
            <person name="Holsappel S."/>
            <person name="Eijlander R.T."/>
            <person name="Kuipers O.P."/>
        </authorList>
    </citation>
    <scope>NUCLEOTIDE SEQUENCE [LARGE SCALE GENOMIC DNA]</scope>
    <source>
        <strain evidence="2 3">B4110</strain>
    </source>
</reference>
<dbReference type="PATRIC" id="fig|153151.4.peg.2677"/>
<dbReference type="InterPro" id="IPR044855">
    <property type="entry name" value="CoA-Trfase_III_dom3_sf"/>
</dbReference>
<evidence type="ECO:0000256" key="1">
    <source>
        <dbReference type="ARBA" id="ARBA00022679"/>
    </source>
</evidence>
<dbReference type="SUPFAM" id="SSF89796">
    <property type="entry name" value="CoA-transferase family III (CaiB/BaiF)"/>
    <property type="match status" value="1"/>
</dbReference>
<proteinExistence type="predicted"/>
<dbReference type="Pfam" id="PF02515">
    <property type="entry name" value="CoA_transf_3"/>
    <property type="match status" value="1"/>
</dbReference>
<dbReference type="InterPro" id="IPR050483">
    <property type="entry name" value="CoA-transferase_III_domain"/>
</dbReference>
<sequence length="400" mass="44453">MTKKLPLEGVKVLEMGNFVAAPFAGKIFAEFGAEVIKIEEPTSGDPLRNWRLMHGNTSIWWYVQARNKKSITVNLRKSEGQNIVKQLVKKVDVVLENFKPGTLEKWGLSYEELKKINPSIIMTRISGYGQTGPYRDKAGFGSVAEAIGGLRYLTGYPDRPPVRVGIAIGDLVAGMYAVIGTLMALHVRDKDAEKRGQLIDVALYESVFSLLEGMLPEYVLTGVVRERSGSTLPGVAPSNTYECKDGKHVVIGGNSDNIFQRLMKTIGREDIANDPRYSNNQGRAENVEFIDSVIESWTKKHTLEEVLTMLDDALVPAGPIYSIKDIVNDVQYKERDMLLPVKLEDGKECLFPGIVPKLSDTPGEMKWIGPKLGEHNEEIYMGLLGYSHGQLKKLKKEGVI</sequence>
<dbReference type="AlphaFoldDB" id="A0A150N3T9"/>
<dbReference type="Gene3D" id="3.40.50.10540">
    <property type="entry name" value="Crotonobetainyl-coa:carnitine coa-transferase, domain 1"/>
    <property type="match status" value="1"/>
</dbReference>
<organism evidence="2 3">
    <name type="scientific">Parageobacillus toebii</name>
    <dbReference type="NCBI Taxonomy" id="153151"/>
    <lineage>
        <taxon>Bacteria</taxon>
        <taxon>Bacillati</taxon>
        <taxon>Bacillota</taxon>
        <taxon>Bacilli</taxon>
        <taxon>Bacillales</taxon>
        <taxon>Anoxybacillaceae</taxon>
        <taxon>Parageobacillus</taxon>
    </lineage>
</organism>
<comment type="caution">
    <text evidence="2">The sequence shown here is derived from an EMBL/GenBank/DDBJ whole genome shotgun (WGS) entry which is preliminary data.</text>
</comment>
<dbReference type="InterPro" id="IPR003673">
    <property type="entry name" value="CoA-Trfase_fam_III"/>
</dbReference>
<dbReference type="Gene3D" id="3.30.1540.10">
    <property type="entry name" value="formyl-coa transferase, domain 3"/>
    <property type="match status" value="1"/>
</dbReference>
<dbReference type="PANTHER" id="PTHR48207:SF3">
    <property type="entry name" value="SUCCINATE--HYDROXYMETHYLGLUTARATE COA-TRANSFERASE"/>
    <property type="match status" value="1"/>
</dbReference>
<dbReference type="EC" id="2.8.3.16" evidence="2"/>
<protein>
    <submittedName>
        <fullName evidence="2">L-carnitine dehydratase/bile acid-inducible protein F</fullName>
        <ecNumber evidence="2">2.8.3.16</ecNumber>
    </submittedName>
</protein>
<dbReference type="GO" id="GO:0033608">
    <property type="term" value="F:formyl-CoA transferase activity"/>
    <property type="evidence" value="ECO:0007669"/>
    <property type="project" value="UniProtKB-EC"/>
</dbReference>
<keyword evidence="1 2" id="KW-0808">Transferase</keyword>
<dbReference type="PANTHER" id="PTHR48207">
    <property type="entry name" value="SUCCINATE--HYDROXYMETHYLGLUTARATE COA-TRANSFERASE"/>
    <property type="match status" value="1"/>
</dbReference>
<accession>A0A150N3T9</accession>
<gene>
    <name evidence="2" type="ORF">B4110_0856</name>
</gene>